<accession>A0AA38BVI9</accession>
<evidence type="ECO:0000313" key="1">
    <source>
        <dbReference type="EMBL" id="KAH9288376.1"/>
    </source>
</evidence>
<sequence length="203" mass="22922">MAMAMPSFCQRTTLCLSNAKPIFKYSSVPPPNGPAMPTCKFVSSRLHHNITSSMMMWSTETNGRIRARKEFMQQNRRVMLRAVAEEEETQIEEQAGTTSVLTQSDKLTIFFQIEGTLDDKLVKRVTQALEDLEDVSNVMVETVEGITTIELVKHTTIQAGGVASALVQQLQGMDFKLHSLSLRVEDEEEEEEEILRRRALSEL</sequence>
<dbReference type="OMA" id="MESHRTI"/>
<comment type="caution">
    <text evidence="1">The sequence shown here is derived from an EMBL/GenBank/DDBJ whole genome shotgun (WGS) entry which is preliminary data.</text>
</comment>
<gene>
    <name evidence="1" type="ORF">KI387_032493</name>
</gene>
<name>A0AA38BVI9_TAXCH</name>
<dbReference type="PANTHER" id="PTHR35756:SF1">
    <property type="entry name" value="OS05G0337400 PROTEIN"/>
    <property type="match status" value="1"/>
</dbReference>
<dbReference type="PANTHER" id="PTHR35756">
    <property type="entry name" value="OS05G0337400 PROTEIN"/>
    <property type="match status" value="1"/>
</dbReference>
<dbReference type="EMBL" id="JAHRHJ020003813">
    <property type="protein sequence ID" value="KAH9288376.1"/>
    <property type="molecule type" value="Genomic_DNA"/>
</dbReference>
<keyword evidence="2" id="KW-1185">Reference proteome</keyword>
<organism evidence="1 2">
    <name type="scientific">Taxus chinensis</name>
    <name type="common">Chinese yew</name>
    <name type="synonym">Taxus wallichiana var. chinensis</name>
    <dbReference type="NCBI Taxonomy" id="29808"/>
    <lineage>
        <taxon>Eukaryota</taxon>
        <taxon>Viridiplantae</taxon>
        <taxon>Streptophyta</taxon>
        <taxon>Embryophyta</taxon>
        <taxon>Tracheophyta</taxon>
        <taxon>Spermatophyta</taxon>
        <taxon>Pinopsida</taxon>
        <taxon>Pinidae</taxon>
        <taxon>Conifers II</taxon>
        <taxon>Cupressales</taxon>
        <taxon>Taxaceae</taxon>
        <taxon>Taxus</taxon>
    </lineage>
</organism>
<evidence type="ECO:0000313" key="2">
    <source>
        <dbReference type="Proteomes" id="UP000824469"/>
    </source>
</evidence>
<dbReference type="AlphaFoldDB" id="A0AA38BVI9"/>
<proteinExistence type="predicted"/>
<reference evidence="1 2" key="1">
    <citation type="journal article" date="2021" name="Nat. Plants">
        <title>The Taxus genome provides insights into paclitaxel biosynthesis.</title>
        <authorList>
            <person name="Xiong X."/>
            <person name="Gou J."/>
            <person name="Liao Q."/>
            <person name="Li Y."/>
            <person name="Zhou Q."/>
            <person name="Bi G."/>
            <person name="Li C."/>
            <person name="Du R."/>
            <person name="Wang X."/>
            <person name="Sun T."/>
            <person name="Guo L."/>
            <person name="Liang H."/>
            <person name="Lu P."/>
            <person name="Wu Y."/>
            <person name="Zhang Z."/>
            <person name="Ro D.K."/>
            <person name="Shang Y."/>
            <person name="Huang S."/>
            <person name="Yan J."/>
        </authorList>
    </citation>
    <scope>NUCLEOTIDE SEQUENCE [LARGE SCALE GENOMIC DNA]</scope>
    <source>
        <strain evidence="1">Ta-2019</strain>
    </source>
</reference>
<dbReference type="GO" id="GO:0009507">
    <property type="term" value="C:chloroplast"/>
    <property type="evidence" value="ECO:0007669"/>
    <property type="project" value="TreeGrafter"/>
</dbReference>
<dbReference type="Proteomes" id="UP000824469">
    <property type="component" value="Unassembled WGS sequence"/>
</dbReference>
<protein>
    <submittedName>
        <fullName evidence="1">Uncharacterized protein</fullName>
    </submittedName>
</protein>